<evidence type="ECO:0000256" key="1">
    <source>
        <dbReference type="SAM" id="Phobius"/>
    </source>
</evidence>
<gene>
    <name evidence="2" type="ORF">GCM10011573_35580</name>
</gene>
<organism evidence="2 3">
    <name type="scientific">Enterococcus wangshanyuanii</name>
    <dbReference type="NCBI Taxonomy" id="2005703"/>
    <lineage>
        <taxon>Bacteria</taxon>
        <taxon>Bacillati</taxon>
        <taxon>Bacillota</taxon>
        <taxon>Bacilli</taxon>
        <taxon>Lactobacillales</taxon>
        <taxon>Enterococcaceae</taxon>
        <taxon>Enterococcus</taxon>
    </lineage>
</organism>
<feature type="transmembrane region" description="Helical" evidence="1">
    <location>
        <begin position="12"/>
        <end position="33"/>
    </location>
</feature>
<evidence type="ECO:0000313" key="2">
    <source>
        <dbReference type="EMBL" id="GGD02993.1"/>
    </source>
</evidence>
<name>A0ABQ1PTF5_9ENTE</name>
<keyword evidence="3" id="KW-1185">Reference proteome</keyword>
<reference evidence="3" key="1">
    <citation type="journal article" date="2019" name="Int. J. Syst. Evol. Microbiol.">
        <title>The Global Catalogue of Microorganisms (GCM) 10K type strain sequencing project: providing services to taxonomists for standard genome sequencing and annotation.</title>
        <authorList>
            <consortium name="The Broad Institute Genomics Platform"/>
            <consortium name="The Broad Institute Genome Sequencing Center for Infectious Disease"/>
            <person name="Wu L."/>
            <person name="Ma J."/>
        </authorList>
    </citation>
    <scope>NUCLEOTIDE SEQUENCE [LARGE SCALE GENOMIC DNA]</scope>
    <source>
        <strain evidence="3">CGMCC 1.15942</strain>
    </source>
</reference>
<sequence length="218" mass="24751">MFGKLVSSKQKVLKFVCLGISMFVLMLALFYGVRATYSALTDHDQKQNDFQIGNLKSSIEEDFTPPSSFEPDIDYTKRVSIKNTGGLESFIRVLATPVITVETDEGVDALLPATTNGDKAVLTVDYNLTEWIDGKDGYFYYKKKLMQNEDTAPLFSKVRMNKENISDEYKSAKMTFEIKVEGIHTTKFAYRDAWWNSEIPILESPLYKVDEVLSSQTT</sequence>
<dbReference type="RefSeq" id="WP_088271901.1">
    <property type="nucleotide sequence ID" value="NZ_BMKI01000014.1"/>
</dbReference>
<evidence type="ECO:0008006" key="4">
    <source>
        <dbReference type="Google" id="ProtNLM"/>
    </source>
</evidence>
<dbReference type="Proteomes" id="UP000630615">
    <property type="component" value="Unassembled WGS sequence"/>
</dbReference>
<keyword evidence="1" id="KW-0812">Transmembrane</keyword>
<dbReference type="EMBL" id="BMKI01000014">
    <property type="protein sequence ID" value="GGD02993.1"/>
    <property type="molecule type" value="Genomic_DNA"/>
</dbReference>
<proteinExistence type="predicted"/>
<accession>A0ABQ1PTF5</accession>
<evidence type="ECO:0000313" key="3">
    <source>
        <dbReference type="Proteomes" id="UP000630615"/>
    </source>
</evidence>
<keyword evidence="1" id="KW-0472">Membrane</keyword>
<keyword evidence="1" id="KW-1133">Transmembrane helix</keyword>
<protein>
    <recommendedName>
        <fullName evidence="4">Alternate signal-mediated exported protein, CPF_0494 family</fullName>
    </recommendedName>
</protein>
<comment type="caution">
    <text evidence="2">The sequence shown here is derived from an EMBL/GenBank/DDBJ whole genome shotgun (WGS) entry which is preliminary data.</text>
</comment>